<dbReference type="InterPro" id="IPR052922">
    <property type="entry name" value="Cytidylate_Kinase-2"/>
</dbReference>
<dbReference type="RefSeq" id="WP_159172586.1">
    <property type="nucleotide sequence ID" value="NZ_LR732308.1"/>
</dbReference>
<dbReference type="Proteomes" id="UP000439752">
    <property type="component" value="Unassembled WGS sequence"/>
</dbReference>
<proteinExistence type="predicted"/>
<dbReference type="InterPro" id="IPR027417">
    <property type="entry name" value="P-loop_NTPase"/>
</dbReference>
<accession>A0A653IHG3</accession>
<dbReference type="PANTHER" id="PTHR37816">
    <property type="entry name" value="YALI0E33011P"/>
    <property type="match status" value="1"/>
</dbReference>
<dbReference type="PANTHER" id="PTHR37816:SF3">
    <property type="entry name" value="MODULATES DNA TOPOLOGY"/>
    <property type="match status" value="1"/>
</dbReference>
<dbReference type="NCBIfam" id="NF005994">
    <property type="entry name" value="PRK08118.1"/>
    <property type="match status" value="1"/>
</dbReference>
<dbReference type="AlphaFoldDB" id="A0A653IHG3"/>
<dbReference type="SUPFAM" id="SSF52540">
    <property type="entry name" value="P-loop containing nucleoside triphosphate hydrolases"/>
    <property type="match status" value="1"/>
</dbReference>
<evidence type="ECO:0000313" key="2">
    <source>
        <dbReference type="Proteomes" id="UP000439752"/>
    </source>
</evidence>
<organism evidence="1 2">
    <name type="scientific">Exiguobacterium oxidotolerans</name>
    <dbReference type="NCBI Taxonomy" id="223958"/>
    <lineage>
        <taxon>Bacteria</taxon>
        <taxon>Bacillati</taxon>
        <taxon>Bacillota</taxon>
        <taxon>Bacilli</taxon>
        <taxon>Bacillales</taxon>
        <taxon>Bacillales Family XII. Incertae Sedis</taxon>
        <taxon>Exiguobacterium</taxon>
    </lineage>
</organism>
<keyword evidence="2" id="KW-1185">Reference proteome</keyword>
<dbReference type="Gene3D" id="3.40.50.300">
    <property type="entry name" value="P-loop containing nucleotide triphosphate hydrolases"/>
    <property type="match status" value="1"/>
</dbReference>
<name>A0A653IHG3_9BACL</name>
<sequence length="167" mass="19583">MKKIIIIGSGGSGKSTFGRQLHERTGIKVSHLDALFWKPNWVAVPRDEQIEVQRQLMEQPEWILDGNYGGTLGMRLDAADTVIFLDLPRTVCAYRVIKRNLKYRNRTRPDMGEGCIEQFSWQFLKWVWQYPKERRPGVLRQLDEVRHEKNVVILSSKRDVQTFLDQL</sequence>
<dbReference type="EMBL" id="CABWKQ010000058">
    <property type="protein sequence ID" value="VWX38732.1"/>
    <property type="molecule type" value="Genomic_DNA"/>
</dbReference>
<gene>
    <name evidence="1" type="ORF">EXIGUO9Y_80060</name>
</gene>
<evidence type="ECO:0000313" key="1">
    <source>
        <dbReference type="EMBL" id="VWX38732.1"/>
    </source>
</evidence>
<protein>
    <submittedName>
        <fullName evidence="1">Topology modulation protein</fullName>
    </submittedName>
</protein>
<reference evidence="1 2" key="1">
    <citation type="submission" date="2019-10" db="EMBL/GenBank/DDBJ databases">
        <authorList>
            <person name="Karimi E."/>
        </authorList>
    </citation>
    <scope>NUCLEOTIDE SEQUENCE [LARGE SCALE GENOMIC DNA]</scope>
    <source>
        <strain evidence="1">Exiguobacterium sp. 9Y</strain>
    </source>
</reference>